<dbReference type="AlphaFoldDB" id="A0A6C0CLE8"/>
<proteinExistence type="predicted"/>
<sequence length="111" mass="12888">MSYTRKNRKGQPTKGWSKMSPGTHARTVMLKKCGKKCFLGPKKSFPICNKGTCKINPKGVYSAYIRAREWGKSKSTYKSSKPRHMRKTYKKIEKKAKRILKKYGYKNVGHR</sequence>
<feature type="compositionally biased region" description="Basic residues" evidence="1">
    <location>
        <begin position="1"/>
        <end position="11"/>
    </location>
</feature>
<dbReference type="EMBL" id="MN739430">
    <property type="protein sequence ID" value="QHT04474.1"/>
    <property type="molecule type" value="Genomic_DNA"/>
</dbReference>
<feature type="region of interest" description="Disordered" evidence="1">
    <location>
        <begin position="1"/>
        <end position="21"/>
    </location>
</feature>
<protein>
    <submittedName>
        <fullName evidence="2">Uncharacterized protein</fullName>
    </submittedName>
</protein>
<accession>A0A6C0CLE8</accession>
<evidence type="ECO:0000313" key="2">
    <source>
        <dbReference type="EMBL" id="QHT04474.1"/>
    </source>
</evidence>
<evidence type="ECO:0000256" key="1">
    <source>
        <dbReference type="SAM" id="MobiDB-lite"/>
    </source>
</evidence>
<name>A0A6C0CLE8_9ZZZZ</name>
<organism evidence="2">
    <name type="scientific">viral metagenome</name>
    <dbReference type="NCBI Taxonomy" id="1070528"/>
    <lineage>
        <taxon>unclassified sequences</taxon>
        <taxon>metagenomes</taxon>
        <taxon>organismal metagenomes</taxon>
    </lineage>
</organism>
<reference evidence="2" key="1">
    <citation type="journal article" date="2020" name="Nature">
        <title>Giant virus diversity and host interactions through global metagenomics.</title>
        <authorList>
            <person name="Schulz F."/>
            <person name="Roux S."/>
            <person name="Paez-Espino D."/>
            <person name="Jungbluth S."/>
            <person name="Walsh D.A."/>
            <person name="Denef V.J."/>
            <person name="McMahon K.D."/>
            <person name="Konstantinidis K.T."/>
            <person name="Eloe-Fadrosh E.A."/>
            <person name="Kyrpides N.C."/>
            <person name="Woyke T."/>
        </authorList>
    </citation>
    <scope>NUCLEOTIDE SEQUENCE</scope>
    <source>
        <strain evidence="2">GVMAG-M-3300021185-45</strain>
    </source>
</reference>